<proteinExistence type="predicted"/>
<protein>
    <submittedName>
        <fullName evidence="2">Anti-sigma-K factor RskA</fullName>
    </submittedName>
</protein>
<dbReference type="PANTHER" id="PTHR37461:SF1">
    <property type="entry name" value="ANTI-SIGMA-K FACTOR RSKA"/>
    <property type="match status" value="1"/>
</dbReference>
<gene>
    <name evidence="2" type="ORF">FHS68_000595</name>
</gene>
<dbReference type="EMBL" id="JAASQJ010000001">
    <property type="protein sequence ID" value="NIJ51439.1"/>
    <property type="molecule type" value="Genomic_DNA"/>
</dbReference>
<feature type="domain" description="Anti-sigma K factor RskA C-terminal" evidence="1">
    <location>
        <begin position="137"/>
        <end position="294"/>
    </location>
</feature>
<organism evidence="2 3">
    <name type="scientific">Dyadobacter arcticus</name>
    <dbReference type="NCBI Taxonomy" id="1078754"/>
    <lineage>
        <taxon>Bacteria</taxon>
        <taxon>Pseudomonadati</taxon>
        <taxon>Bacteroidota</taxon>
        <taxon>Cytophagia</taxon>
        <taxon>Cytophagales</taxon>
        <taxon>Spirosomataceae</taxon>
        <taxon>Dyadobacter</taxon>
    </lineage>
</organism>
<evidence type="ECO:0000313" key="3">
    <source>
        <dbReference type="Proteomes" id="UP001179181"/>
    </source>
</evidence>
<dbReference type="RefSeq" id="WP_167267083.1">
    <property type="nucleotide sequence ID" value="NZ_JAASQJ010000001.1"/>
</dbReference>
<dbReference type="Pfam" id="PF10099">
    <property type="entry name" value="RskA_C"/>
    <property type="match status" value="1"/>
</dbReference>
<keyword evidence="3" id="KW-1185">Reference proteome</keyword>
<name>A0ABX0UEL8_9BACT</name>
<dbReference type="InterPro" id="IPR051474">
    <property type="entry name" value="Anti-sigma-K/W_factor"/>
</dbReference>
<dbReference type="InterPro" id="IPR018764">
    <property type="entry name" value="RskA_C"/>
</dbReference>
<sequence length="304" mass="33676">MNTQAYIESGILEEYVLGTVSSQEKQEVECMSHIYPEIKEELLRTENALEEYALKHQTAPPASLKESLFAKMNFDFAQEIEDTHTHDLTSDYIESVSTTTIESHDTMRPVNAEPKIIDNVFDQVETRVVTPAWAKFAAAAAVLLAIFAAWSASQMTEYKGSNEQLASEMSGMKMEMASLKQGFEYNQSLANLYRDPSYKAVQLAGLPKSPESSVAAFWNQKTNEVLIDVKNLPAAPAGKQYQLWSIVNGEAAPMDMGMIDNQFSGKVLKMKNTKPGSVAFAITLEKEGGVPSPTMEEMYVMGKV</sequence>
<accession>A0ABX0UEL8</accession>
<dbReference type="Proteomes" id="UP001179181">
    <property type="component" value="Unassembled WGS sequence"/>
</dbReference>
<reference evidence="2 3" key="1">
    <citation type="submission" date="2020-03" db="EMBL/GenBank/DDBJ databases">
        <title>Genomic Encyclopedia of Type Strains, Phase IV (KMG-IV): sequencing the most valuable type-strain genomes for metagenomic binning, comparative biology and taxonomic classification.</title>
        <authorList>
            <person name="Goeker M."/>
        </authorList>
    </citation>
    <scope>NUCLEOTIDE SEQUENCE [LARGE SCALE GENOMIC DNA]</scope>
    <source>
        <strain evidence="2 3">DSM 102865</strain>
    </source>
</reference>
<comment type="caution">
    <text evidence="2">The sequence shown here is derived from an EMBL/GenBank/DDBJ whole genome shotgun (WGS) entry which is preliminary data.</text>
</comment>
<evidence type="ECO:0000313" key="2">
    <source>
        <dbReference type="EMBL" id="NIJ51439.1"/>
    </source>
</evidence>
<evidence type="ECO:0000259" key="1">
    <source>
        <dbReference type="Pfam" id="PF10099"/>
    </source>
</evidence>
<dbReference type="PANTHER" id="PTHR37461">
    <property type="entry name" value="ANTI-SIGMA-K FACTOR RSKA"/>
    <property type="match status" value="1"/>
</dbReference>